<organism evidence="2 3">
    <name type="scientific">Tetrahymena thermophila (strain SB210)</name>
    <dbReference type="NCBI Taxonomy" id="312017"/>
    <lineage>
        <taxon>Eukaryota</taxon>
        <taxon>Sar</taxon>
        <taxon>Alveolata</taxon>
        <taxon>Ciliophora</taxon>
        <taxon>Intramacronucleata</taxon>
        <taxon>Oligohymenophorea</taxon>
        <taxon>Hymenostomatida</taxon>
        <taxon>Tetrahymenina</taxon>
        <taxon>Tetrahymenidae</taxon>
        <taxon>Tetrahymena</taxon>
    </lineage>
</organism>
<dbReference type="EMBL" id="GG662724">
    <property type="protein sequence ID" value="EWS74949.1"/>
    <property type="molecule type" value="Genomic_DNA"/>
</dbReference>
<reference evidence="3" key="1">
    <citation type="journal article" date="2006" name="PLoS Biol.">
        <title>Macronuclear genome sequence of the ciliate Tetrahymena thermophila, a model eukaryote.</title>
        <authorList>
            <person name="Eisen J.A."/>
            <person name="Coyne R.S."/>
            <person name="Wu M."/>
            <person name="Wu D."/>
            <person name="Thiagarajan M."/>
            <person name="Wortman J.R."/>
            <person name="Badger J.H."/>
            <person name="Ren Q."/>
            <person name="Amedeo P."/>
            <person name="Jones K.M."/>
            <person name="Tallon L.J."/>
            <person name="Delcher A.L."/>
            <person name="Salzberg S.L."/>
            <person name="Silva J.C."/>
            <person name="Haas B.J."/>
            <person name="Majoros W.H."/>
            <person name="Farzad M."/>
            <person name="Carlton J.M."/>
            <person name="Smith R.K. Jr."/>
            <person name="Garg J."/>
            <person name="Pearlman R.E."/>
            <person name="Karrer K.M."/>
            <person name="Sun L."/>
            <person name="Manning G."/>
            <person name="Elde N.C."/>
            <person name="Turkewitz A.P."/>
            <person name="Asai D.J."/>
            <person name="Wilkes D.E."/>
            <person name="Wang Y."/>
            <person name="Cai H."/>
            <person name="Collins K."/>
            <person name="Stewart B.A."/>
            <person name="Lee S.R."/>
            <person name="Wilamowska K."/>
            <person name="Weinberg Z."/>
            <person name="Ruzzo W.L."/>
            <person name="Wloga D."/>
            <person name="Gaertig J."/>
            <person name="Frankel J."/>
            <person name="Tsao C.-C."/>
            <person name="Gorovsky M.A."/>
            <person name="Keeling P.J."/>
            <person name="Waller R.F."/>
            <person name="Patron N.J."/>
            <person name="Cherry J.M."/>
            <person name="Stover N.A."/>
            <person name="Krieger C.J."/>
            <person name="del Toro C."/>
            <person name="Ryder H.F."/>
            <person name="Williamson S.C."/>
            <person name="Barbeau R.A."/>
            <person name="Hamilton E.P."/>
            <person name="Orias E."/>
        </authorList>
    </citation>
    <scope>NUCLEOTIDE SEQUENCE [LARGE SCALE GENOMIC DNA]</scope>
    <source>
        <strain evidence="3">SB210</strain>
    </source>
</reference>
<name>W7XKJ1_TETTS</name>
<keyword evidence="1" id="KW-0732">Signal</keyword>
<proteinExistence type="predicted"/>
<keyword evidence="3" id="KW-1185">Reference proteome</keyword>
<evidence type="ECO:0008006" key="4">
    <source>
        <dbReference type="Google" id="ProtNLM"/>
    </source>
</evidence>
<protein>
    <recommendedName>
        <fullName evidence="4">Transmembrane protein</fullName>
    </recommendedName>
</protein>
<evidence type="ECO:0000313" key="2">
    <source>
        <dbReference type="EMBL" id="EWS74949.1"/>
    </source>
</evidence>
<dbReference type="InParanoid" id="W7XKJ1"/>
<evidence type="ECO:0000313" key="3">
    <source>
        <dbReference type="Proteomes" id="UP000009168"/>
    </source>
</evidence>
<dbReference type="GeneID" id="24438886"/>
<accession>W7XKJ1</accession>
<dbReference type="KEGG" id="tet:TTHERM_000422226"/>
<dbReference type="AlphaFoldDB" id="W7XKJ1"/>
<feature type="chain" id="PRO_5004903774" description="Transmembrane protein" evidence="1">
    <location>
        <begin position="20"/>
        <end position="74"/>
    </location>
</feature>
<dbReference type="Proteomes" id="UP000009168">
    <property type="component" value="Unassembled WGS sequence"/>
</dbReference>
<sequence>MNKQIFCILLLALLCLSAAQNLRNLQTDGNETKTEKKICNPVTGECCIPSESDCSCWFYLLVDNEFKAFYMCDD</sequence>
<evidence type="ECO:0000256" key="1">
    <source>
        <dbReference type="SAM" id="SignalP"/>
    </source>
</evidence>
<gene>
    <name evidence="2" type="ORF">TTHERM_000422226</name>
</gene>
<feature type="signal peptide" evidence="1">
    <location>
        <begin position="1"/>
        <end position="19"/>
    </location>
</feature>
<dbReference type="RefSeq" id="XP_012652490.1">
    <property type="nucleotide sequence ID" value="XM_012797036.1"/>
</dbReference>